<dbReference type="GO" id="GO:0005737">
    <property type="term" value="C:cytoplasm"/>
    <property type="evidence" value="ECO:0007669"/>
    <property type="project" value="TreeGrafter"/>
</dbReference>
<protein>
    <recommendedName>
        <fullName evidence="11">Probable nicotinate-nucleotide pyrophosphorylase [carboxylating]</fullName>
        <ecNumber evidence="5">2.4.2.19</ecNumber>
    </recommendedName>
    <alternativeName>
        <fullName evidence="9">Quinolinate phosphoribosyltransferase [decarboxylating]</fullName>
    </alternativeName>
</protein>
<keyword evidence="8" id="KW-0808">Transferase</keyword>
<dbReference type="PIRSF" id="PIRSF006250">
    <property type="entry name" value="NadC_ModD"/>
    <property type="match status" value="1"/>
</dbReference>
<sequence length="278" mass="29626">MEPAVYRKLVQRALKEDLGAGDITSEAIVETTSWAKGRILSRSTCVLAGLEIVTEVFRQVDSRVKLTCQRSDGDSCVAGEVVANLSGAARSILAGERTALNFLQRLSGIATLTRAFVDASAGVLTVLDTRKTTPMLRRLEKYAVRVGGGSNHRFALDDGVLIKDNHIVLAGGVAVALDLVRGAKLDKSIEVEVDSVEEADDALDAGADRLLVDNMTDADVREVVRRSRGRAKIEISGGVTLKRMPGLVATGADYVSVGALTHSAPSVDFSLELVRSDH</sequence>
<dbReference type="SUPFAM" id="SSF51690">
    <property type="entry name" value="Nicotinate/Quinolinate PRTase C-terminal domain-like"/>
    <property type="match status" value="1"/>
</dbReference>
<evidence type="ECO:0000256" key="7">
    <source>
        <dbReference type="ARBA" id="ARBA00022676"/>
    </source>
</evidence>
<evidence type="ECO:0000256" key="4">
    <source>
        <dbReference type="ARBA" id="ARBA00011218"/>
    </source>
</evidence>
<evidence type="ECO:0000259" key="12">
    <source>
        <dbReference type="Pfam" id="PF01729"/>
    </source>
</evidence>
<evidence type="ECO:0000259" key="13">
    <source>
        <dbReference type="Pfam" id="PF02749"/>
    </source>
</evidence>
<name>A0A381NKR2_9ZZZZ</name>
<dbReference type="UniPathway" id="UPA00253">
    <property type="reaction ID" value="UER00331"/>
</dbReference>
<accession>A0A381NKR2</accession>
<dbReference type="Pfam" id="PF02749">
    <property type="entry name" value="QRPTase_N"/>
    <property type="match status" value="1"/>
</dbReference>
<dbReference type="InterPro" id="IPR013785">
    <property type="entry name" value="Aldolase_TIM"/>
</dbReference>
<evidence type="ECO:0000256" key="8">
    <source>
        <dbReference type="ARBA" id="ARBA00022679"/>
    </source>
</evidence>
<feature type="domain" description="Quinolinate phosphoribosyl transferase N-terminal" evidence="13">
    <location>
        <begin position="22"/>
        <end position="107"/>
    </location>
</feature>
<dbReference type="PANTHER" id="PTHR32179:SF3">
    <property type="entry name" value="NICOTINATE-NUCLEOTIDE PYROPHOSPHORYLASE [CARBOXYLATING]"/>
    <property type="match status" value="1"/>
</dbReference>
<dbReference type="Pfam" id="PF01729">
    <property type="entry name" value="QRPTase_C"/>
    <property type="match status" value="1"/>
</dbReference>
<dbReference type="SUPFAM" id="SSF54675">
    <property type="entry name" value="Nicotinate/Quinolinate PRTase N-terminal domain-like"/>
    <property type="match status" value="1"/>
</dbReference>
<dbReference type="FunFam" id="3.20.20.70:FF:000030">
    <property type="entry name" value="Nicotinate-nucleotide pyrophosphorylase, carboxylating"/>
    <property type="match status" value="1"/>
</dbReference>
<evidence type="ECO:0000256" key="6">
    <source>
        <dbReference type="ARBA" id="ARBA00022642"/>
    </source>
</evidence>
<gene>
    <name evidence="14" type="ORF">METZ01_LOCUS7971</name>
</gene>
<keyword evidence="7" id="KW-0328">Glycosyltransferase</keyword>
<comment type="similarity">
    <text evidence="3">Belongs to the NadC/ModD family.</text>
</comment>
<reference evidence="14" key="1">
    <citation type="submission" date="2018-05" db="EMBL/GenBank/DDBJ databases">
        <authorList>
            <person name="Lanie J.A."/>
            <person name="Ng W.-L."/>
            <person name="Kazmierczak K.M."/>
            <person name="Andrzejewski T.M."/>
            <person name="Davidsen T.M."/>
            <person name="Wayne K.J."/>
            <person name="Tettelin H."/>
            <person name="Glass J.I."/>
            <person name="Rusch D."/>
            <person name="Podicherti R."/>
            <person name="Tsui H.-C.T."/>
            <person name="Winkler M.E."/>
        </authorList>
    </citation>
    <scope>NUCLEOTIDE SEQUENCE</scope>
</reference>
<organism evidence="14">
    <name type="scientific">marine metagenome</name>
    <dbReference type="NCBI Taxonomy" id="408172"/>
    <lineage>
        <taxon>unclassified sequences</taxon>
        <taxon>metagenomes</taxon>
        <taxon>ecological metagenomes</taxon>
    </lineage>
</organism>
<dbReference type="FunFam" id="3.90.1170.20:FF:000001">
    <property type="entry name" value="Nicotinate-nucleotide diphosphorylase (Carboxylating)"/>
    <property type="match status" value="1"/>
</dbReference>
<dbReference type="CDD" id="cd01572">
    <property type="entry name" value="QPRTase"/>
    <property type="match status" value="1"/>
</dbReference>
<dbReference type="GO" id="GO:0009435">
    <property type="term" value="P:NAD+ biosynthetic process"/>
    <property type="evidence" value="ECO:0007669"/>
    <property type="project" value="UniProtKB-UniPathway"/>
</dbReference>
<dbReference type="EMBL" id="UINC01000428">
    <property type="protein sequence ID" value="SUZ55117.1"/>
    <property type="molecule type" value="Genomic_DNA"/>
</dbReference>
<dbReference type="InterPro" id="IPR027277">
    <property type="entry name" value="NadC/ModD"/>
</dbReference>
<dbReference type="InterPro" id="IPR002638">
    <property type="entry name" value="Quinolinate_PRibosylTrfase_C"/>
</dbReference>
<evidence type="ECO:0000256" key="2">
    <source>
        <dbReference type="ARBA" id="ARBA00004893"/>
    </source>
</evidence>
<dbReference type="GO" id="GO:0034213">
    <property type="term" value="P:quinolinate catabolic process"/>
    <property type="evidence" value="ECO:0007669"/>
    <property type="project" value="TreeGrafter"/>
</dbReference>
<comment type="catalytic activity">
    <reaction evidence="10">
        <text>nicotinate beta-D-ribonucleotide + CO2 + diphosphate = quinolinate + 5-phospho-alpha-D-ribose 1-diphosphate + 2 H(+)</text>
        <dbReference type="Rhea" id="RHEA:12733"/>
        <dbReference type="ChEBI" id="CHEBI:15378"/>
        <dbReference type="ChEBI" id="CHEBI:16526"/>
        <dbReference type="ChEBI" id="CHEBI:29959"/>
        <dbReference type="ChEBI" id="CHEBI:33019"/>
        <dbReference type="ChEBI" id="CHEBI:57502"/>
        <dbReference type="ChEBI" id="CHEBI:58017"/>
        <dbReference type="EC" id="2.4.2.19"/>
    </reaction>
</comment>
<comment type="function">
    <text evidence="1">Involved in the catabolism of quinolinic acid (QA).</text>
</comment>
<evidence type="ECO:0000256" key="11">
    <source>
        <dbReference type="ARBA" id="ARBA00069173"/>
    </source>
</evidence>
<evidence type="ECO:0000256" key="1">
    <source>
        <dbReference type="ARBA" id="ARBA00003237"/>
    </source>
</evidence>
<evidence type="ECO:0000256" key="3">
    <source>
        <dbReference type="ARBA" id="ARBA00009400"/>
    </source>
</evidence>
<evidence type="ECO:0000313" key="14">
    <source>
        <dbReference type="EMBL" id="SUZ55117.1"/>
    </source>
</evidence>
<evidence type="ECO:0000256" key="5">
    <source>
        <dbReference type="ARBA" id="ARBA00011944"/>
    </source>
</evidence>
<comment type="subunit">
    <text evidence="4">Hexamer formed by 3 homodimers.</text>
</comment>
<keyword evidence="6" id="KW-0662">Pyridine nucleotide biosynthesis</keyword>
<dbReference type="InterPro" id="IPR022412">
    <property type="entry name" value="Quinolinate_PRibosylTrfase_N"/>
</dbReference>
<feature type="domain" description="Quinolinate phosphoribosyl transferase C-terminal" evidence="12">
    <location>
        <begin position="109"/>
        <end position="272"/>
    </location>
</feature>
<dbReference type="PANTHER" id="PTHR32179">
    <property type="entry name" value="NICOTINATE-NUCLEOTIDE PYROPHOSPHORYLASE [CARBOXYLATING]"/>
    <property type="match status" value="1"/>
</dbReference>
<evidence type="ECO:0000256" key="9">
    <source>
        <dbReference type="ARBA" id="ARBA00033102"/>
    </source>
</evidence>
<dbReference type="InterPro" id="IPR036068">
    <property type="entry name" value="Nicotinate_pribotase-like_C"/>
</dbReference>
<dbReference type="InterPro" id="IPR037128">
    <property type="entry name" value="Quinolinate_PRibosylTase_N_sf"/>
</dbReference>
<dbReference type="GO" id="GO:0004514">
    <property type="term" value="F:nicotinate-nucleotide diphosphorylase (carboxylating) activity"/>
    <property type="evidence" value="ECO:0007669"/>
    <property type="project" value="UniProtKB-EC"/>
</dbReference>
<dbReference type="EC" id="2.4.2.19" evidence="5"/>
<dbReference type="Gene3D" id="3.20.20.70">
    <property type="entry name" value="Aldolase class I"/>
    <property type="match status" value="1"/>
</dbReference>
<comment type="pathway">
    <text evidence="2">Cofactor biosynthesis; NAD(+) biosynthesis; nicotinate D-ribonucleotide from quinolinate: step 1/1.</text>
</comment>
<proteinExistence type="inferred from homology"/>
<dbReference type="AlphaFoldDB" id="A0A381NKR2"/>
<evidence type="ECO:0000256" key="10">
    <source>
        <dbReference type="ARBA" id="ARBA00047445"/>
    </source>
</evidence>
<dbReference type="Gene3D" id="3.90.1170.20">
    <property type="entry name" value="Quinolinate phosphoribosyl transferase, N-terminal domain"/>
    <property type="match status" value="1"/>
</dbReference>
<dbReference type="InterPro" id="IPR004393">
    <property type="entry name" value="NadC"/>
</dbReference>
<dbReference type="NCBIfam" id="TIGR00078">
    <property type="entry name" value="nadC"/>
    <property type="match status" value="1"/>
</dbReference>